<name>A0AAD2FV31_9STRA</name>
<evidence type="ECO:0000256" key="1">
    <source>
        <dbReference type="SAM" id="MobiDB-lite"/>
    </source>
</evidence>
<proteinExistence type="predicted"/>
<gene>
    <name evidence="3" type="ORF">CYCCA115_LOCUS13917</name>
</gene>
<feature type="chain" id="PRO_5042225982" evidence="2">
    <location>
        <begin position="18"/>
        <end position="246"/>
    </location>
</feature>
<feature type="region of interest" description="Disordered" evidence="1">
    <location>
        <begin position="105"/>
        <end position="178"/>
    </location>
</feature>
<reference evidence="3" key="1">
    <citation type="submission" date="2023-08" db="EMBL/GenBank/DDBJ databases">
        <authorList>
            <person name="Audoor S."/>
            <person name="Bilcke G."/>
        </authorList>
    </citation>
    <scope>NUCLEOTIDE SEQUENCE</scope>
</reference>
<evidence type="ECO:0000313" key="4">
    <source>
        <dbReference type="Proteomes" id="UP001295423"/>
    </source>
</evidence>
<dbReference type="Proteomes" id="UP001295423">
    <property type="component" value="Unassembled WGS sequence"/>
</dbReference>
<keyword evidence="2" id="KW-0732">Signal</keyword>
<organism evidence="3 4">
    <name type="scientific">Cylindrotheca closterium</name>
    <dbReference type="NCBI Taxonomy" id="2856"/>
    <lineage>
        <taxon>Eukaryota</taxon>
        <taxon>Sar</taxon>
        <taxon>Stramenopiles</taxon>
        <taxon>Ochrophyta</taxon>
        <taxon>Bacillariophyta</taxon>
        <taxon>Bacillariophyceae</taxon>
        <taxon>Bacillariophycidae</taxon>
        <taxon>Bacillariales</taxon>
        <taxon>Bacillariaceae</taxon>
        <taxon>Cylindrotheca</taxon>
    </lineage>
</organism>
<feature type="signal peptide" evidence="2">
    <location>
        <begin position="1"/>
        <end position="17"/>
    </location>
</feature>
<keyword evidence="4" id="KW-1185">Reference proteome</keyword>
<feature type="compositionally biased region" description="Basic and acidic residues" evidence="1">
    <location>
        <begin position="129"/>
        <end position="145"/>
    </location>
</feature>
<dbReference type="EMBL" id="CAKOGP040001824">
    <property type="protein sequence ID" value="CAJ1953204.1"/>
    <property type="molecule type" value="Genomic_DNA"/>
</dbReference>
<feature type="compositionally biased region" description="Low complexity" evidence="1">
    <location>
        <begin position="159"/>
        <end position="174"/>
    </location>
</feature>
<comment type="caution">
    <text evidence="3">The sequence shown here is derived from an EMBL/GenBank/DDBJ whole genome shotgun (WGS) entry which is preliminary data.</text>
</comment>
<evidence type="ECO:0000256" key="2">
    <source>
        <dbReference type="SAM" id="SignalP"/>
    </source>
</evidence>
<protein>
    <submittedName>
        <fullName evidence="3">Uncharacterized protein</fullName>
    </submittedName>
</protein>
<evidence type="ECO:0000313" key="3">
    <source>
        <dbReference type="EMBL" id="CAJ1953204.1"/>
    </source>
</evidence>
<sequence length="246" mass="28050">MPRILPLLLLIATTCNAARPQMFEVESAVEFQKEEEAILLEEMRMMRQTQAKNANVNANANANANVNAVTTPEALNHAAMEREEAAAAVEGDSKESLTETETVLPVVNRNDDPPKQHQQQRQHQTLLRATREAFQREEQEAEQQHTEGTTPSRSRRLRTATTTGPQQLEQQKQQQRTRRTTTYLENLNQKTHSVAIQSFYQTTTEEPNRPLLESTGKRLNKVALEMLFEEELLEEMLEIAQSSMAR</sequence>
<dbReference type="AlphaFoldDB" id="A0AAD2FV31"/>
<accession>A0AAD2FV31</accession>